<reference evidence="1" key="1">
    <citation type="submission" date="2013-05" db="EMBL/GenBank/DDBJ databases">
        <authorList>
            <person name="Harkins D.M."/>
            <person name="Durkin A.S."/>
            <person name="Brinkac L.M."/>
            <person name="Haft D.H."/>
            <person name="Selengut J.D."/>
            <person name="Sanka R."/>
            <person name="DePew J."/>
            <person name="Purushe J."/>
            <person name="Hartskeerl R.A."/>
            <person name="Ahmed A."/>
            <person name="van der Linden H."/>
            <person name="Goris M.G.A."/>
            <person name="Vinetz J.M."/>
            <person name="Sutton G.G."/>
            <person name="Nierman W.C."/>
            <person name="Fouts D.E."/>
        </authorList>
    </citation>
    <scope>NUCLEOTIDE SEQUENCE [LARGE SCALE GENOMIC DNA]</scope>
    <source>
        <strain evidence="1">5399</strain>
    </source>
</reference>
<dbReference type="Proteomes" id="UP000015454">
    <property type="component" value="Unassembled WGS sequence"/>
</dbReference>
<comment type="caution">
    <text evidence="1">The sequence shown here is derived from an EMBL/GenBank/DDBJ whole genome shotgun (WGS) entry which is preliminary data.</text>
</comment>
<keyword evidence="2" id="KW-1185">Reference proteome</keyword>
<accession>T0F445</accession>
<dbReference type="STRING" id="1049789.LEP1GSC050_3201"/>
<sequence>MLIESTKFTHQLAKPISLNSLDLFRFFDWLFRKSIVILETNG</sequence>
<name>T0F445_9LEPT</name>
<proteinExistence type="predicted"/>
<evidence type="ECO:0000313" key="1">
    <source>
        <dbReference type="EMBL" id="EQA45890.1"/>
    </source>
</evidence>
<dbReference type="EMBL" id="AHMO02000008">
    <property type="protein sequence ID" value="EQA45890.1"/>
    <property type="molecule type" value="Genomic_DNA"/>
</dbReference>
<dbReference type="AlphaFoldDB" id="T0F445"/>
<protein>
    <submittedName>
        <fullName evidence="1">Uncharacterized protein</fullName>
    </submittedName>
</protein>
<gene>
    <name evidence="1" type="ORF">LEP1GSC050_3201</name>
</gene>
<evidence type="ECO:0000313" key="2">
    <source>
        <dbReference type="Proteomes" id="UP000015454"/>
    </source>
</evidence>
<organism evidence="1 2">
    <name type="scientific">Leptospira broomii serovar Hurstbridge str. 5399</name>
    <dbReference type="NCBI Taxonomy" id="1049789"/>
    <lineage>
        <taxon>Bacteria</taxon>
        <taxon>Pseudomonadati</taxon>
        <taxon>Spirochaetota</taxon>
        <taxon>Spirochaetia</taxon>
        <taxon>Leptospirales</taxon>
        <taxon>Leptospiraceae</taxon>
        <taxon>Leptospira</taxon>
    </lineage>
</organism>